<feature type="transmembrane region" description="Helical" evidence="2">
    <location>
        <begin position="112"/>
        <end position="130"/>
    </location>
</feature>
<feature type="transmembrane region" description="Helical" evidence="2">
    <location>
        <begin position="200"/>
        <end position="219"/>
    </location>
</feature>
<evidence type="ECO:0000256" key="2">
    <source>
        <dbReference type="SAM" id="Phobius"/>
    </source>
</evidence>
<evidence type="ECO:0000313" key="3">
    <source>
        <dbReference type="EMBL" id="MDK3020156.1"/>
    </source>
</evidence>
<gene>
    <name evidence="3" type="ORF">QO033_20940</name>
</gene>
<feature type="region of interest" description="Disordered" evidence="1">
    <location>
        <begin position="431"/>
        <end position="450"/>
    </location>
</feature>
<sequence length="450" mass="49005">MSRAAVSPPALAPQNLAETMIWKALRWTWPFYFVGALYVVGPVLAWTLAGLGALVLYLGPAVREDLRARGPVPPIVWLWFAGMALMLIALWAGHLDWGLGLKKTIKSSVGWAKGWALLALFPFIGAVLPIRREILVRGQCIVGLWTLALLPMMVAAPYAGLPEKIFTSPLKAVGGPGPEYFSVYFFTWDPASWTPRWQFYAPWSPFAALLGVLQVCFALEEGNRKWRSIGIAAGIAMIVLSKSRMGMVGLVACTVGPRMLPLILRGWAWQALAGLTASLAIVGTALIQGLKDGIAAFKGARADSTRVRETLQRIAGERWQAEAFWTGHGTVQPGAHIVEYMPIGSHHTWWGLLFVKGMLGFLALLVPLLVQTLLVLVDAARHPRGRLPLSVIMTIVLLSFGENLEIEAYMLWPGLVVLGIHAAEMRQDARAGKGELTPPPGRPDPEALPA</sequence>
<feature type="transmembrane region" description="Helical" evidence="2">
    <location>
        <begin position="33"/>
        <end position="59"/>
    </location>
</feature>
<keyword evidence="2" id="KW-1133">Transmembrane helix</keyword>
<comment type="caution">
    <text evidence="3">The sequence shown here is derived from an EMBL/GenBank/DDBJ whole genome shotgun (WGS) entry which is preliminary data.</text>
</comment>
<proteinExistence type="predicted"/>
<feature type="transmembrane region" description="Helical" evidence="2">
    <location>
        <begin position="267"/>
        <end position="287"/>
    </location>
</feature>
<evidence type="ECO:0000313" key="4">
    <source>
        <dbReference type="Proteomes" id="UP001243757"/>
    </source>
</evidence>
<dbReference type="Proteomes" id="UP001243757">
    <property type="component" value="Unassembled WGS sequence"/>
</dbReference>
<keyword evidence="4" id="KW-1185">Reference proteome</keyword>
<organism evidence="3 4">
    <name type="scientific">Pseudodonghicola flavimaris</name>
    <dbReference type="NCBI Taxonomy" id="3050036"/>
    <lineage>
        <taxon>Bacteria</taxon>
        <taxon>Pseudomonadati</taxon>
        <taxon>Pseudomonadota</taxon>
        <taxon>Alphaproteobacteria</taxon>
        <taxon>Rhodobacterales</taxon>
        <taxon>Paracoccaceae</taxon>
        <taxon>Pseudodonghicola</taxon>
    </lineage>
</organism>
<evidence type="ECO:0000256" key="1">
    <source>
        <dbReference type="SAM" id="MobiDB-lite"/>
    </source>
</evidence>
<protein>
    <submittedName>
        <fullName evidence="3">O-antigen ligase domain-containing protein</fullName>
    </submittedName>
</protein>
<dbReference type="EMBL" id="JASNJD010000022">
    <property type="protein sequence ID" value="MDK3020156.1"/>
    <property type="molecule type" value="Genomic_DNA"/>
</dbReference>
<name>A0ABT7F6B7_9RHOB</name>
<accession>A0ABT7F6B7</accession>
<feature type="compositionally biased region" description="Pro residues" evidence="1">
    <location>
        <begin position="437"/>
        <end position="450"/>
    </location>
</feature>
<keyword evidence="2" id="KW-0812">Transmembrane</keyword>
<feature type="transmembrane region" description="Helical" evidence="2">
    <location>
        <begin position="71"/>
        <end position="92"/>
    </location>
</feature>
<dbReference type="RefSeq" id="WP_284482848.1">
    <property type="nucleotide sequence ID" value="NZ_JASNJD010000022.1"/>
</dbReference>
<reference evidence="3 4" key="1">
    <citation type="submission" date="2023-05" db="EMBL/GenBank/DDBJ databases">
        <title>Pseudodonghicola sp. nov.</title>
        <authorList>
            <person name="Huang J."/>
        </authorList>
    </citation>
    <scope>NUCLEOTIDE SEQUENCE [LARGE SCALE GENOMIC DNA]</scope>
    <source>
        <strain evidence="3 4">IC7</strain>
    </source>
</reference>
<dbReference type="GO" id="GO:0016874">
    <property type="term" value="F:ligase activity"/>
    <property type="evidence" value="ECO:0007669"/>
    <property type="project" value="UniProtKB-KW"/>
</dbReference>
<keyword evidence="3" id="KW-0436">Ligase</keyword>
<keyword evidence="2" id="KW-0472">Membrane</keyword>
<feature type="transmembrane region" description="Helical" evidence="2">
    <location>
        <begin position="142"/>
        <end position="161"/>
    </location>
</feature>
<feature type="transmembrane region" description="Helical" evidence="2">
    <location>
        <begin position="349"/>
        <end position="377"/>
    </location>
</feature>